<dbReference type="Proteomes" id="UP001347796">
    <property type="component" value="Unassembled WGS sequence"/>
</dbReference>
<evidence type="ECO:0000256" key="2">
    <source>
        <dbReference type="SAM" id="MobiDB-lite"/>
    </source>
</evidence>
<dbReference type="EMBL" id="JAZGQO010000001">
    <property type="protein sequence ID" value="KAK6196007.1"/>
    <property type="molecule type" value="Genomic_DNA"/>
</dbReference>
<feature type="compositionally biased region" description="Basic and acidic residues" evidence="2">
    <location>
        <begin position="249"/>
        <end position="261"/>
    </location>
</feature>
<protein>
    <submittedName>
        <fullName evidence="3">Uncharacterized protein</fullName>
    </submittedName>
</protein>
<reference evidence="3 4" key="1">
    <citation type="submission" date="2024-01" db="EMBL/GenBank/DDBJ databases">
        <title>The genome of the rayed Mediterranean limpet Patella caerulea (Linnaeus, 1758).</title>
        <authorList>
            <person name="Anh-Thu Weber A."/>
            <person name="Halstead-Nussloch G."/>
        </authorList>
    </citation>
    <scope>NUCLEOTIDE SEQUENCE [LARGE SCALE GENOMIC DNA]</scope>
    <source>
        <strain evidence="3">AATW-2023a</strain>
        <tissue evidence="3">Whole specimen</tissue>
    </source>
</reference>
<feature type="compositionally biased region" description="Basic residues" evidence="2">
    <location>
        <begin position="168"/>
        <end position="190"/>
    </location>
</feature>
<sequence length="290" mass="34220">MPIGRTRDQATDDENVRMFVSSAAMETEIIAKPTNDGTISKRMELEREYSEETKRKHEKIIRRLLQEFDLEKTKDKYRSGDIIEYKANAVGLEHSKFREELIRLMGSDVIRLNDREWNERFHRRIEEEYHRTLDQKEKALAEAEEKRIRKLKLEGLVPMSDDSDNDRFHHKPSANNRKKRLTKSHKKQKKNSQQISGHSYDNHQNIYRPTEDVCTQIEVVYQKEPVPSESSEECIPNKSRSPSAVSERNNNEEYKHGMSKKFKDSKEMTELYEAESVIGLYSMAEKLVLR</sequence>
<proteinExistence type="predicted"/>
<feature type="compositionally biased region" description="Polar residues" evidence="2">
    <location>
        <begin position="238"/>
        <end position="248"/>
    </location>
</feature>
<dbReference type="AlphaFoldDB" id="A0AAN8KMP7"/>
<name>A0AAN8KMP7_PATCE</name>
<evidence type="ECO:0000313" key="4">
    <source>
        <dbReference type="Proteomes" id="UP001347796"/>
    </source>
</evidence>
<organism evidence="3 4">
    <name type="scientific">Patella caerulea</name>
    <name type="common">Rayed Mediterranean limpet</name>
    <dbReference type="NCBI Taxonomy" id="87958"/>
    <lineage>
        <taxon>Eukaryota</taxon>
        <taxon>Metazoa</taxon>
        <taxon>Spiralia</taxon>
        <taxon>Lophotrochozoa</taxon>
        <taxon>Mollusca</taxon>
        <taxon>Gastropoda</taxon>
        <taxon>Patellogastropoda</taxon>
        <taxon>Patelloidea</taxon>
        <taxon>Patellidae</taxon>
        <taxon>Patella</taxon>
    </lineage>
</organism>
<evidence type="ECO:0000256" key="1">
    <source>
        <dbReference type="SAM" id="Coils"/>
    </source>
</evidence>
<feature type="coiled-coil region" evidence="1">
    <location>
        <begin position="122"/>
        <end position="153"/>
    </location>
</feature>
<gene>
    <name evidence="3" type="ORF">SNE40_001316</name>
</gene>
<evidence type="ECO:0000313" key="3">
    <source>
        <dbReference type="EMBL" id="KAK6196007.1"/>
    </source>
</evidence>
<keyword evidence="1" id="KW-0175">Coiled coil</keyword>
<feature type="region of interest" description="Disordered" evidence="2">
    <location>
        <begin position="225"/>
        <end position="261"/>
    </location>
</feature>
<keyword evidence="4" id="KW-1185">Reference proteome</keyword>
<comment type="caution">
    <text evidence="3">The sequence shown here is derived from an EMBL/GenBank/DDBJ whole genome shotgun (WGS) entry which is preliminary data.</text>
</comment>
<feature type="region of interest" description="Disordered" evidence="2">
    <location>
        <begin position="158"/>
        <end position="205"/>
    </location>
</feature>
<accession>A0AAN8KMP7</accession>